<evidence type="ECO:0000256" key="1">
    <source>
        <dbReference type="SAM" id="Coils"/>
    </source>
</evidence>
<dbReference type="OrthoDB" id="3269400at2759"/>
<protein>
    <recommendedName>
        <fullName evidence="2">F-box domain-containing protein</fullName>
    </recommendedName>
</protein>
<dbReference type="InterPro" id="IPR036047">
    <property type="entry name" value="F-box-like_dom_sf"/>
</dbReference>
<evidence type="ECO:0000313" key="3">
    <source>
        <dbReference type="EMBL" id="TEB37450.1"/>
    </source>
</evidence>
<name>A0A4Y7TTF8_COPMI</name>
<dbReference type="Proteomes" id="UP000298030">
    <property type="component" value="Unassembled WGS sequence"/>
</dbReference>
<organism evidence="3 4">
    <name type="scientific">Coprinellus micaceus</name>
    <name type="common">Glistening ink-cap mushroom</name>
    <name type="synonym">Coprinus micaceus</name>
    <dbReference type="NCBI Taxonomy" id="71717"/>
    <lineage>
        <taxon>Eukaryota</taxon>
        <taxon>Fungi</taxon>
        <taxon>Dikarya</taxon>
        <taxon>Basidiomycota</taxon>
        <taxon>Agaricomycotina</taxon>
        <taxon>Agaricomycetes</taxon>
        <taxon>Agaricomycetidae</taxon>
        <taxon>Agaricales</taxon>
        <taxon>Agaricineae</taxon>
        <taxon>Psathyrellaceae</taxon>
        <taxon>Coprinellus</taxon>
    </lineage>
</organism>
<comment type="caution">
    <text evidence="3">The sequence shown here is derived from an EMBL/GenBank/DDBJ whole genome shotgun (WGS) entry which is preliminary data.</text>
</comment>
<feature type="domain" description="F-box" evidence="2">
    <location>
        <begin position="57"/>
        <end position="104"/>
    </location>
</feature>
<dbReference type="Gene3D" id="1.20.1280.50">
    <property type="match status" value="1"/>
</dbReference>
<dbReference type="Pfam" id="PF12937">
    <property type="entry name" value="F-box-like"/>
    <property type="match status" value="1"/>
</dbReference>
<gene>
    <name evidence="3" type="ORF">FA13DRAFT_907591</name>
</gene>
<dbReference type="AlphaFoldDB" id="A0A4Y7TTF8"/>
<dbReference type="InterPro" id="IPR001810">
    <property type="entry name" value="F-box_dom"/>
</dbReference>
<sequence length="127" mass="14549">MDPTRLFASNSPPDPGEVVTLNNRIEDLTSSISQMEAQLQVMKVELKRHQNALSAFRRIPQEILGEIFLYACPSEGQVVRFGLVCRMWRKATLSTHQLWTTIAISKWLLTFDLDPRYLGYLGWNLPA</sequence>
<dbReference type="STRING" id="71717.A0A4Y7TTF8"/>
<reference evidence="3 4" key="1">
    <citation type="journal article" date="2019" name="Nat. Ecol. Evol.">
        <title>Megaphylogeny resolves global patterns of mushroom evolution.</title>
        <authorList>
            <person name="Varga T."/>
            <person name="Krizsan K."/>
            <person name="Foldi C."/>
            <person name="Dima B."/>
            <person name="Sanchez-Garcia M."/>
            <person name="Sanchez-Ramirez S."/>
            <person name="Szollosi G.J."/>
            <person name="Szarkandi J.G."/>
            <person name="Papp V."/>
            <person name="Albert L."/>
            <person name="Andreopoulos W."/>
            <person name="Angelini C."/>
            <person name="Antonin V."/>
            <person name="Barry K.W."/>
            <person name="Bougher N.L."/>
            <person name="Buchanan P."/>
            <person name="Buyck B."/>
            <person name="Bense V."/>
            <person name="Catcheside P."/>
            <person name="Chovatia M."/>
            <person name="Cooper J."/>
            <person name="Damon W."/>
            <person name="Desjardin D."/>
            <person name="Finy P."/>
            <person name="Geml J."/>
            <person name="Haridas S."/>
            <person name="Hughes K."/>
            <person name="Justo A."/>
            <person name="Karasinski D."/>
            <person name="Kautmanova I."/>
            <person name="Kiss B."/>
            <person name="Kocsube S."/>
            <person name="Kotiranta H."/>
            <person name="LaButti K.M."/>
            <person name="Lechner B.E."/>
            <person name="Liimatainen K."/>
            <person name="Lipzen A."/>
            <person name="Lukacs Z."/>
            <person name="Mihaltcheva S."/>
            <person name="Morgado L.N."/>
            <person name="Niskanen T."/>
            <person name="Noordeloos M.E."/>
            <person name="Ohm R.A."/>
            <person name="Ortiz-Santana B."/>
            <person name="Ovrebo C."/>
            <person name="Racz N."/>
            <person name="Riley R."/>
            <person name="Savchenko A."/>
            <person name="Shiryaev A."/>
            <person name="Soop K."/>
            <person name="Spirin V."/>
            <person name="Szebenyi C."/>
            <person name="Tomsovsky M."/>
            <person name="Tulloss R.E."/>
            <person name="Uehling J."/>
            <person name="Grigoriev I.V."/>
            <person name="Vagvolgyi C."/>
            <person name="Papp T."/>
            <person name="Martin F.M."/>
            <person name="Miettinen O."/>
            <person name="Hibbett D.S."/>
            <person name="Nagy L.G."/>
        </authorList>
    </citation>
    <scope>NUCLEOTIDE SEQUENCE [LARGE SCALE GENOMIC DNA]</scope>
    <source>
        <strain evidence="3 4">FP101781</strain>
    </source>
</reference>
<evidence type="ECO:0000313" key="4">
    <source>
        <dbReference type="Proteomes" id="UP000298030"/>
    </source>
</evidence>
<dbReference type="EMBL" id="QPFP01000004">
    <property type="protein sequence ID" value="TEB37450.1"/>
    <property type="molecule type" value="Genomic_DNA"/>
</dbReference>
<feature type="coiled-coil region" evidence="1">
    <location>
        <begin position="18"/>
        <end position="52"/>
    </location>
</feature>
<accession>A0A4Y7TTF8</accession>
<proteinExistence type="predicted"/>
<keyword evidence="1" id="KW-0175">Coiled coil</keyword>
<keyword evidence="4" id="KW-1185">Reference proteome</keyword>
<evidence type="ECO:0000259" key="2">
    <source>
        <dbReference type="Pfam" id="PF12937"/>
    </source>
</evidence>
<dbReference type="SUPFAM" id="SSF81383">
    <property type="entry name" value="F-box domain"/>
    <property type="match status" value="1"/>
</dbReference>